<feature type="binding site" evidence="6">
    <location>
        <position position="40"/>
    </location>
    <ligand>
        <name>(6S)-NADPHX</name>
        <dbReference type="ChEBI" id="CHEBI:64076"/>
    </ligand>
</feature>
<evidence type="ECO:0000256" key="7">
    <source>
        <dbReference type="SAM" id="MobiDB-lite"/>
    </source>
</evidence>
<dbReference type="NCBIfam" id="TIGR00196">
    <property type="entry name" value="yjeF_cterm"/>
    <property type="match status" value="1"/>
</dbReference>
<feature type="compositionally biased region" description="Low complexity" evidence="7">
    <location>
        <begin position="1"/>
        <end position="10"/>
    </location>
</feature>
<dbReference type="Pfam" id="PF01256">
    <property type="entry name" value="Carb_kinase"/>
    <property type="match status" value="1"/>
</dbReference>
<dbReference type="PROSITE" id="PS51383">
    <property type="entry name" value="YJEF_C_3"/>
    <property type="match status" value="1"/>
</dbReference>
<comment type="function">
    <text evidence="6">Catalyzes the dehydration of the S-form of NAD(P)HX at the expense of ADP, which is converted to AMP. Together with NAD(P)HX epimerase, which catalyzes the epimerization of the S- and R-forms, the enzyme allows the repair of both epimers of NAD(P)HX, a damaged form of NAD(P)H that is a result of enzymatic or heat-dependent hydration.</text>
</comment>
<dbReference type="GO" id="GO:0052855">
    <property type="term" value="F:ADP-dependent NAD(P)H-hydrate dehydratase activity"/>
    <property type="evidence" value="ECO:0007669"/>
    <property type="project" value="UniProtKB-UniRule"/>
</dbReference>
<dbReference type="RefSeq" id="WP_197527256.1">
    <property type="nucleotide sequence ID" value="NZ_CP036291.1"/>
</dbReference>
<dbReference type="EC" id="4.2.1.136" evidence="6"/>
<dbReference type="InterPro" id="IPR017953">
    <property type="entry name" value="Carbohydrate_kinase_pred_CS"/>
</dbReference>
<evidence type="ECO:0000256" key="3">
    <source>
        <dbReference type="ARBA" id="ARBA00022857"/>
    </source>
</evidence>
<comment type="catalytic activity">
    <reaction evidence="6">
        <text>(6S)-NADHX + ADP = AMP + phosphate + NADH + H(+)</text>
        <dbReference type="Rhea" id="RHEA:32223"/>
        <dbReference type="ChEBI" id="CHEBI:15378"/>
        <dbReference type="ChEBI" id="CHEBI:43474"/>
        <dbReference type="ChEBI" id="CHEBI:57945"/>
        <dbReference type="ChEBI" id="CHEBI:64074"/>
        <dbReference type="ChEBI" id="CHEBI:456215"/>
        <dbReference type="ChEBI" id="CHEBI:456216"/>
        <dbReference type="EC" id="4.2.1.136"/>
    </reaction>
</comment>
<feature type="binding site" evidence="6">
    <location>
        <position position="110"/>
    </location>
    <ligand>
        <name>(6S)-NADPHX</name>
        <dbReference type="ChEBI" id="CHEBI:64076"/>
    </ligand>
</feature>
<evidence type="ECO:0000256" key="1">
    <source>
        <dbReference type="ARBA" id="ARBA00022741"/>
    </source>
</evidence>
<protein>
    <recommendedName>
        <fullName evidence="6">ADP-dependent (S)-NAD(P)H-hydrate dehydratase</fullName>
        <ecNumber evidence="6">4.2.1.136</ecNumber>
    </recommendedName>
    <alternativeName>
        <fullName evidence="6">ADP-dependent NAD(P)HX dehydratase</fullName>
    </alternativeName>
</protein>
<comment type="cofactor">
    <cofactor evidence="6">
        <name>Mg(2+)</name>
        <dbReference type="ChEBI" id="CHEBI:18420"/>
    </cofactor>
</comment>
<name>A0A518D7N4_9BACT</name>
<dbReference type="PANTHER" id="PTHR12592">
    <property type="entry name" value="ATP-DEPENDENT (S)-NAD(P)H-HYDRATE DEHYDRATASE FAMILY MEMBER"/>
    <property type="match status" value="1"/>
</dbReference>
<dbReference type="KEGG" id="pnd:Pla175_08180"/>
<dbReference type="GO" id="GO:0052856">
    <property type="term" value="F:NAD(P)HX epimerase activity"/>
    <property type="evidence" value="ECO:0007669"/>
    <property type="project" value="TreeGrafter"/>
</dbReference>
<evidence type="ECO:0000256" key="2">
    <source>
        <dbReference type="ARBA" id="ARBA00022840"/>
    </source>
</evidence>
<comment type="similarity">
    <text evidence="6">Belongs to the NnrD/CARKD family.</text>
</comment>
<comment type="catalytic activity">
    <reaction evidence="6">
        <text>(6S)-NADPHX + ADP = AMP + phosphate + NADPH + H(+)</text>
        <dbReference type="Rhea" id="RHEA:32235"/>
        <dbReference type="ChEBI" id="CHEBI:15378"/>
        <dbReference type="ChEBI" id="CHEBI:43474"/>
        <dbReference type="ChEBI" id="CHEBI:57783"/>
        <dbReference type="ChEBI" id="CHEBI:64076"/>
        <dbReference type="ChEBI" id="CHEBI:456215"/>
        <dbReference type="ChEBI" id="CHEBI:456216"/>
        <dbReference type="EC" id="4.2.1.136"/>
    </reaction>
</comment>
<keyword evidence="10" id="KW-1185">Reference proteome</keyword>
<keyword evidence="2 6" id="KW-0067">ATP-binding</keyword>
<dbReference type="GO" id="GO:0046496">
    <property type="term" value="P:nicotinamide nucleotide metabolic process"/>
    <property type="evidence" value="ECO:0007669"/>
    <property type="project" value="UniProtKB-UniRule"/>
</dbReference>
<feature type="binding site" evidence="6">
    <location>
        <position position="161"/>
    </location>
    <ligand>
        <name>(6S)-NADPHX</name>
        <dbReference type="ChEBI" id="CHEBI:64076"/>
    </ligand>
</feature>
<evidence type="ECO:0000256" key="4">
    <source>
        <dbReference type="ARBA" id="ARBA00023027"/>
    </source>
</evidence>
<comment type="subunit">
    <text evidence="6">Homotetramer.</text>
</comment>
<dbReference type="InterPro" id="IPR029056">
    <property type="entry name" value="Ribokinase-like"/>
</dbReference>
<dbReference type="CDD" id="cd01171">
    <property type="entry name" value="YXKO-related"/>
    <property type="match status" value="1"/>
</dbReference>
<keyword evidence="5 6" id="KW-0456">Lyase</keyword>
<organism evidence="9 10">
    <name type="scientific">Pirellulimonas nuda</name>
    <dbReference type="NCBI Taxonomy" id="2528009"/>
    <lineage>
        <taxon>Bacteria</taxon>
        <taxon>Pseudomonadati</taxon>
        <taxon>Planctomycetota</taxon>
        <taxon>Planctomycetia</taxon>
        <taxon>Pirellulales</taxon>
        <taxon>Lacipirellulaceae</taxon>
        <taxon>Pirellulimonas</taxon>
    </lineage>
</organism>
<sequence length="289" mass="29221">MSTQPDTTPLPRLPTRDADSHKGDYGRVLVIAGSRGMAGAAALAGMAALRSGAGLVTVATPRAAQRTVAGFCPALMTLGLMDNDGSFDGPAIDPLLDLAAKADVVALGPGLGRSVSLDLIVRRLVAEVDRPMVVDADALSALALDLPALADAPAPRVLTPHPGEFKRLAGAAPGPSDAERVAAARRFASEHGPRTTLLLKGARTVVTDGDRHAINSTGNPGMATAGCGDVLTGVLAALLAQGLAPYDAARLAAHLHGAAGDLAAERVGPVSLIATDLLESLPVAFRQQA</sequence>
<dbReference type="GO" id="GO:0005524">
    <property type="term" value="F:ATP binding"/>
    <property type="evidence" value="ECO:0007669"/>
    <property type="project" value="UniProtKB-KW"/>
</dbReference>
<evidence type="ECO:0000313" key="9">
    <source>
        <dbReference type="EMBL" id="QDU87456.1"/>
    </source>
</evidence>
<accession>A0A518D7N4</accession>
<feature type="binding site" evidence="6">
    <location>
        <position position="228"/>
    </location>
    <ligand>
        <name>AMP</name>
        <dbReference type="ChEBI" id="CHEBI:456215"/>
    </ligand>
</feature>
<dbReference type="AlphaFoldDB" id="A0A518D7N4"/>
<dbReference type="Gene3D" id="3.40.1190.20">
    <property type="match status" value="1"/>
</dbReference>
<evidence type="ECO:0000313" key="10">
    <source>
        <dbReference type="Proteomes" id="UP000317429"/>
    </source>
</evidence>
<feature type="binding site" evidence="6">
    <location>
        <begin position="200"/>
        <end position="204"/>
    </location>
    <ligand>
        <name>AMP</name>
        <dbReference type="ChEBI" id="CHEBI:456215"/>
    </ligand>
</feature>
<feature type="region of interest" description="Disordered" evidence="7">
    <location>
        <begin position="1"/>
        <end position="21"/>
    </location>
</feature>
<dbReference type="SUPFAM" id="SSF53613">
    <property type="entry name" value="Ribokinase-like"/>
    <property type="match status" value="1"/>
</dbReference>
<feature type="domain" description="YjeF C-terminal" evidence="8">
    <location>
        <begin position="5"/>
        <end position="288"/>
    </location>
</feature>
<dbReference type="PROSITE" id="PS01050">
    <property type="entry name" value="YJEF_C_2"/>
    <property type="match status" value="1"/>
</dbReference>
<keyword evidence="1 6" id="KW-0547">Nucleotide-binding</keyword>
<evidence type="ECO:0000259" key="8">
    <source>
        <dbReference type="PROSITE" id="PS51383"/>
    </source>
</evidence>
<evidence type="ECO:0000256" key="5">
    <source>
        <dbReference type="ARBA" id="ARBA00023239"/>
    </source>
</evidence>
<dbReference type="Proteomes" id="UP000317429">
    <property type="component" value="Chromosome"/>
</dbReference>
<reference evidence="9 10" key="1">
    <citation type="submission" date="2019-02" db="EMBL/GenBank/DDBJ databases">
        <title>Deep-cultivation of Planctomycetes and their phenomic and genomic characterization uncovers novel biology.</title>
        <authorList>
            <person name="Wiegand S."/>
            <person name="Jogler M."/>
            <person name="Boedeker C."/>
            <person name="Pinto D."/>
            <person name="Vollmers J."/>
            <person name="Rivas-Marin E."/>
            <person name="Kohn T."/>
            <person name="Peeters S.H."/>
            <person name="Heuer A."/>
            <person name="Rast P."/>
            <person name="Oberbeckmann S."/>
            <person name="Bunk B."/>
            <person name="Jeske O."/>
            <person name="Meyerdierks A."/>
            <person name="Storesund J.E."/>
            <person name="Kallscheuer N."/>
            <person name="Luecker S."/>
            <person name="Lage O.M."/>
            <person name="Pohl T."/>
            <person name="Merkel B.J."/>
            <person name="Hornburger P."/>
            <person name="Mueller R.-W."/>
            <person name="Bruemmer F."/>
            <person name="Labrenz M."/>
            <person name="Spormann A.M."/>
            <person name="Op den Camp H."/>
            <person name="Overmann J."/>
            <person name="Amann R."/>
            <person name="Jetten M.S.M."/>
            <person name="Mascher T."/>
            <person name="Medema M.H."/>
            <person name="Devos D.P."/>
            <person name="Kaster A.-K."/>
            <person name="Ovreas L."/>
            <person name="Rohde M."/>
            <person name="Galperin M.Y."/>
            <person name="Jogler C."/>
        </authorList>
    </citation>
    <scope>NUCLEOTIDE SEQUENCE [LARGE SCALE GENOMIC DNA]</scope>
    <source>
        <strain evidence="9 10">Pla175</strain>
    </source>
</reference>
<dbReference type="EMBL" id="CP036291">
    <property type="protein sequence ID" value="QDU87456.1"/>
    <property type="molecule type" value="Genomic_DNA"/>
</dbReference>
<feature type="binding site" evidence="6">
    <location>
        <position position="229"/>
    </location>
    <ligand>
        <name>(6S)-NADPHX</name>
        <dbReference type="ChEBI" id="CHEBI:64076"/>
    </ligand>
</feature>
<dbReference type="HAMAP" id="MF_01965">
    <property type="entry name" value="NADHX_dehydratase"/>
    <property type="match status" value="1"/>
</dbReference>
<dbReference type="GO" id="GO:0110051">
    <property type="term" value="P:metabolite repair"/>
    <property type="evidence" value="ECO:0007669"/>
    <property type="project" value="TreeGrafter"/>
</dbReference>
<dbReference type="InterPro" id="IPR000631">
    <property type="entry name" value="CARKD"/>
</dbReference>
<evidence type="ECO:0000256" key="6">
    <source>
        <dbReference type="HAMAP-Rule" id="MF_01965"/>
    </source>
</evidence>
<keyword evidence="3 6" id="KW-0521">NADP</keyword>
<keyword evidence="4 6" id="KW-0520">NAD</keyword>
<gene>
    <name evidence="6" type="primary">nnrD</name>
    <name evidence="9" type="ORF">Pla175_08180</name>
</gene>
<proteinExistence type="inferred from homology"/>
<dbReference type="PANTHER" id="PTHR12592:SF0">
    <property type="entry name" value="ATP-DEPENDENT (S)-NAD(P)H-HYDRATE DEHYDRATASE"/>
    <property type="match status" value="1"/>
</dbReference>